<evidence type="ECO:0000259" key="1">
    <source>
        <dbReference type="Pfam" id="PF01425"/>
    </source>
</evidence>
<gene>
    <name evidence="2" type="ORF">M406DRAFT_291692</name>
</gene>
<proteinExistence type="predicted"/>
<protein>
    <submittedName>
        <fullName evidence="2">Amidase signature enzyme</fullName>
    </submittedName>
</protein>
<reference evidence="2" key="1">
    <citation type="journal article" date="2020" name="Phytopathology">
        <title>Genome sequence of the chestnut blight fungus Cryphonectria parasitica EP155: A fundamental resource for an archetypical invasive plant pathogen.</title>
        <authorList>
            <person name="Crouch J.A."/>
            <person name="Dawe A."/>
            <person name="Aerts A."/>
            <person name="Barry K."/>
            <person name="Churchill A.C.L."/>
            <person name="Grimwood J."/>
            <person name="Hillman B."/>
            <person name="Milgroom M.G."/>
            <person name="Pangilinan J."/>
            <person name="Smith M."/>
            <person name="Salamov A."/>
            <person name="Schmutz J."/>
            <person name="Yadav J."/>
            <person name="Grigoriev I.V."/>
            <person name="Nuss D."/>
        </authorList>
    </citation>
    <scope>NUCLEOTIDE SEQUENCE</scope>
    <source>
        <strain evidence="2">EP155</strain>
    </source>
</reference>
<dbReference type="OrthoDB" id="421993at2759"/>
<organism evidence="2 3">
    <name type="scientific">Cryphonectria parasitica (strain ATCC 38755 / EP155)</name>
    <dbReference type="NCBI Taxonomy" id="660469"/>
    <lineage>
        <taxon>Eukaryota</taxon>
        <taxon>Fungi</taxon>
        <taxon>Dikarya</taxon>
        <taxon>Ascomycota</taxon>
        <taxon>Pezizomycotina</taxon>
        <taxon>Sordariomycetes</taxon>
        <taxon>Sordariomycetidae</taxon>
        <taxon>Diaporthales</taxon>
        <taxon>Cryphonectriaceae</taxon>
        <taxon>Cryphonectria-Endothia species complex</taxon>
        <taxon>Cryphonectria</taxon>
    </lineage>
</organism>
<dbReference type="Gene3D" id="3.90.1300.10">
    <property type="entry name" value="Amidase signature (AS) domain"/>
    <property type="match status" value="1"/>
</dbReference>
<comment type="caution">
    <text evidence="2">The sequence shown here is derived from an EMBL/GenBank/DDBJ whole genome shotgun (WGS) entry which is preliminary data.</text>
</comment>
<dbReference type="Pfam" id="PF01425">
    <property type="entry name" value="Amidase"/>
    <property type="match status" value="1"/>
</dbReference>
<dbReference type="Proteomes" id="UP000803844">
    <property type="component" value="Unassembled WGS sequence"/>
</dbReference>
<evidence type="ECO:0000313" key="2">
    <source>
        <dbReference type="EMBL" id="KAF3764577.1"/>
    </source>
</evidence>
<dbReference type="InterPro" id="IPR036928">
    <property type="entry name" value="AS_sf"/>
</dbReference>
<dbReference type="GeneID" id="63836111"/>
<accession>A0A9P4Y1C5</accession>
<dbReference type="PANTHER" id="PTHR11895:SF67">
    <property type="entry name" value="AMIDASE DOMAIN-CONTAINING PROTEIN"/>
    <property type="match status" value="1"/>
</dbReference>
<keyword evidence="3" id="KW-1185">Reference proteome</keyword>
<dbReference type="PANTHER" id="PTHR11895">
    <property type="entry name" value="TRANSAMIDASE"/>
    <property type="match status" value="1"/>
</dbReference>
<feature type="domain" description="Amidase" evidence="1">
    <location>
        <begin position="152"/>
        <end position="577"/>
    </location>
</feature>
<dbReference type="GO" id="GO:0003824">
    <property type="term" value="F:catalytic activity"/>
    <property type="evidence" value="ECO:0007669"/>
    <property type="project" value="InterPro"/>
</dbReference>
<name>A0A9P4Y1C5_CRYP1</name>
<sequence length="615" mass="65364">MASPRLFANYPGAREATDISYDLADQAKNPVLRGLPLAIGAAIVTRSIVVQRFLYGNAGFDKLSAVESLNDEPWRFDPTVIPLRDPSTASISEPTFEPELLKGLPADTPGRYASFADYHNVYLSGAATPVQVVEALLPLIRRDVPSPTPYSKAWLDIHVDDVLAAARASAERYASGKPLGVLDGIPFGVKADLPVRGYLSTYGMRVDPSLSFFRTPETDTLWPVQKLEEAGAIMLGKMNQHEIGMDTTGCNPVTGTPVNFCNPAYYPGGSSSGAGSALGAGLVPLCVGTDAGGSIRVPAATAGCVSLKTSHNRTCVMTSSMCIVGPMCANVTDLTVAYRIMAQPDTSDPVSGLFAPSEKPAAQAGAGGKRYLGLCRPWVNRATPEVRALFDKAVAWYEQELGYEVIDIDIPLIAEGRTAHGAINLAEAADKARARVSPAADGAAAAARWTDLLSPANAITCCVGAQTTAGDYLRFAQVRSALMRHLAFLFERYGARLLIVSPTLPDAGYAVSPGDEARGFTDGDRTMRSMLFVWLSNMTGCPSATVPVGYVPPEKGHGKLPVGMLAMGMWGEEENVLGWAADGEKYLREGLEGGRVRPEAWVDVIGLAKEGKTFN</sequence>
<evidence type="ECO:0000313" key="3">
    <source>
        <dbReference type="Proteomes" id="UP000803844"/>
    </source>
</evidence>
<dbReference type="RefSeq" id="XP_040775538.1">
    <property type="nucleotide sequence ID" value="XM_040918982.1"/>
</dbReference>
<dbReference type="InterPro" id="IPR023631">
    <property type="entry name" value="Amidase_dom"/>
</dbReference>
<dbReference type="AlphaFoldDB" id="A0A9P4Y1C5"/>
<dbReference type="SUPFAM" id="SSF75304">
    <property type="entry name" value="Amidase signature (AS) enzymes"/>
    <property type="match status" value="1"/>
</dbReference>
<dbReference type="EMBL" id="MU032348">
    <property type="protein sequence ID" value="KAF3764577.1"/>
    <property type="molecule type" value="Genomic_DNA"/>
</dbReference>
<dbReference type="InterPro" id="IPR000120">
    <property type="entry name" value="Amidase"/>
</dbReference>